<proteinExistence type="predicted"/>
<dbReference type="GO" id="GO:0005634">
    <property type="term" value="C:nucleus"/>
    <property type="evidence" value="ECO:0007669"/>
    <property type="project" value="UniProtKB-SubCell"/>
</dbReference>
<keyword evidence="7" id="KW-0238">DNA-binding</keyword>
<name>A0ABD3MZ14_9STRA</name>
<dbReference type="Gene3D" id="3.40.50.410">
    <property type="entry name" value="von Willebrand factor, type A domain"/>
    <property type="match status" value="1"/>
</dbReference>
<feature type="region of interest" description="Disordered" evidence="11">
    <location>
        <begin position="18"/>
        <end position="38"/>
    </location>
</feature>
<dbReference type="SUPFAM" id="SSF53300">
    <property type="entry name" value="vWA-like"/>
    <property type="match status" value="1"/>
</dbReference>
<comment type="caution">
    <text evidence="13">The sequence shown here is derived from an EMBL/GenBank/DDBJ whole genome shotgun (WGS) entry which is preliminary data.</text>
</comment>
<comment type="subcellular location">
    <subcellularLocation>
        <location evidence="1">Nucleus</location>
    </subcellularLocation>
</comment>
<evidence type="ECO:0000256" key="9">
    <source>
        <dbReference type="ARBA" id="ARBA00023204"/>
    </source>
</evidence>
<dbReference type="GO" id="GO:0005524">
    <property type="term" value="F:ATP binding"/>
    <property type="evidence" value="ECO:0007669"/>
    <property type="project" value="UniProtKB-KW"/>
</dbReference>
<keyword evidence="3" id="KW-0227">DNA damage</keyword>
<evidence type="ECO:0000256" key="1">
    <source>
        <dbReference type="ARBA" id="ARBA00004123"/>
    </source>
</evidence>
<dbReference type="GO" id="GO:0006310">
    <property type="term" value="P:DNA recombination"/>
    <property type="evidence" value="ECO:0007669"/>
    <property type="project" value="UniProtKB-KW"/>
</dbReference>
<evidence type="ECO:0000313" key="14">
    <source>
        <dbReference type="Proteomes" id="UP001530293"/>
    </source>
</evidence>
<dbReference type="Pfam" id="PF02735">
    <property type="entry name" value="Ku"/>
    <property type="match status" value="1"/>
</dbReference>
<dbReference type="InterPro" id="IPR006164">
    <property type="entry name" value="DNA_bd_Ku70/Ku80"/>
</dbReference>
<sequence>MKDAIIFILDANVTMDTPYPPSSPNNGDGCSNSDSSPYYATTRLDQAKDAALDTIIDRMWKSKTNEAGVIILKAGMTHHHLSPHERIINDDIDISKFFVRCAGGVAKALKKYNNHGSGLEENSNEVFPNLVEYELKTPCPQTLRSLRNVQCTINESMISSTQGDLCDGLILAADALHRRTNGKKYKRTIVLVTDAEHEVQVNGEQLQCVLDGLIRMEVELIVLGIGFENVGSGVPVKSENLDDDNLDTKPEAITTPVVTIKEEEGNSDDVLDKKPDAITPAVPIKQEEGNPDDIIEDGNSMEEDFNMIIKRENEKLLQSITKATGGCILSATGANLTELLLSKLPPTSQTTQSVGKKILFRIAPNISLVVKSSKLTAEQHLPTTVKEAYQFDTETGEKLRDGNGELMTLPTRTQTDHYDEEGNAVSLDKRTDAFRYGSDLIPVGKMDMLGINAAFADPGSIEMIGYLDRKVVESSNLLMGPAYAFTGGESKKSRTAVAALSLAMEESGMVGFCRIVRTKNGEPKIGALLPRQHAGGCADSIGWYLAFLELPFADDLHHDFGRPIPPGYHGDATDEKICDELIDSMMLPDNDFISEDISNPALKANRRMVAYFAINPMSEEDEVNPEGLAKETIVAASQAKPLCDFDVVRTISKKASRSITAFLDNFPLMEHKPEDAKKRKFWGDGIN</sequence>
<evidence type="ECO:0000256" key="5">
    <source>
        <dbReference type="ARBA" id="ARBA00022806"/>
    </source>
</evidence>
<dbReference type="InterPro" id="IPR036465">
    <property type="entry name" value="vWFA_dom_sf"/>
</dbReference>
<keyword evidence="5" id="KW-0347">Helicase</keyword>
<gene>
    <name evidence="13" type="ORF">ACHAWU_009673</name>
</gene>
<evidence type="ECO:0000256" key="8">
    <source>
        <dbReference type="ARBA" id="ARBA00023172"/>
    </source>
</evidence>
<evidence type="ECO:0000256" key="11">
    <source>
        <dbReference type="SAM" id="MobiDB-lite"/>
    </source>
</evidence>
<dbReference type="EMBL" id="JALLBG020000092">
    <property type="protein sequence ID" value="KAL3765705.1"/>
    <property type="molecule type" value="Genomic_DNA"/>
</dbReference>
<feature type="compositionally biased region" description="Low complexity" evidence="11">
    <location>
        <begin position="24"/>
        <end position="37"/>
    </location>
</feature>
<dbReference type="PANTHER" id="PTHR12604">
    <property type="entry name" value="KU AUTOANTIGEN DNA HELICASE"/>
    <property type="match status" value="1"/>
</dbReference>
<keyword evidence="10" id="KW-0539">Nucleus</keyword>
<dbReference type="GO" id="GO:0003677">
    <property type="term" value="F:DNA binding"/>
    <property type="evidence" value="ECO:0007669"/>
    <property type="project" value="UniProtKB-KW"/>
</dbReference>
<dbReference type="AlphaFoldDB" id="A0ABD3MZ14"/>
<keyword evidence="14" id="KW-1185">Reference proteome</keyword>
<organism evidence="13 14">
    <name type="scientific">Discostella pseudostelligera</name>
    <dbReference type="NCBI Taxonomy" id="259834"/>
    <lineage>
        <taxon>Eukaryota</taxon>
        <taxon>Sar</taxon>
        <taxon>Stramenopiles</taxon>
        <taxon>Ochrophyta</taxon>
        <taxon>Bacillariophyta</taxon>
        <taxon>Coscinodiscophyceae</taxon>
        <taxon>Thalassiosirophycidae</taxon>
        <taxon>Stephanodiscales</taxon>
        <taxon>Stephanodiscaceae</taxon>
        <taxon>Discostella</taxon>
    </lineage>
</organism>
<evidence type="ECO:0000256" key="4">
    <source>
        <dbReference type="ARBA" id="ARBA00022801"/>
    </source>
</evidence>
<evidence type="ECO:0000256" key="10">
    <source>
        <dbReference type="ARBA" id="ARBA00023242"/>
    </source>
</evidence>
<reference evidence="13 14" key="1">
    <citation type="submission" date="2024-10" db="EMBL/GenBank/DDBJ databases">
        <title>Updated reference genomes for cyclostephanoid diatoms.</title>
        <authorList>
            <person name="Roberts W.R."/>
            <person name="Alverson A.J."/>
        </authorList>
    </citation>
    <scope>NUCLEOTIDE SEQUENCE [LARGE SCALE GENOMIC DNA]</scope>
    <source>
        <strain evidence="13 14">AJA232-27</strain>
    </source>
</reference>
<accession>A0ABD3MZ14</accession>
<dbReference type="Gene3D" id="2.40.290.10">
    <property type="match status" value="1"/>
</dbReference>
<evidence type="ECO:0000259" key="12">
    <source>
        <dbReference type="Pfam" id="PF02735"/>
    </source>
</evidence>
<evidence type="ECO:0000256" key="6">
    <source>
        <dbReference type="ARBA" id="ARBA00022840"/>
    </source>
</evidence>
<dbReference type="PANTHER" id="PTHR12604:SF4">
    <property type="entry name" value="X-RAY REPAIR CROSS-COMPLEMENTING PROTEIN 5"/>
    <property type="match status" value="1"/>
</dbReference>
<dbReference type="GO" id="GO:0016787">
    <property type="term" value="F:hydrolase activity"/>
    <property type="evidence" value="ECO:0007669"/>
    <property type="project" value="UniProtKB-KW"/>
</dbReference>
<evidence type="ECO:0000256" key="7">
    <source>
        <dbReference type="ARBA" id="ARBA00023125"/>
    </source>
</evidence>
<dbReference type="Proteomes" id="UP001530293">
    <property type="component" value="Unassembled WGS sequence"/>
</dbReference>
<evidence type="ECO:0000313" key="13">
    <source>
        <dbReference type="EMBL" id="KAL3765705.1"/>
    </source>
</evidence>
<keyword evidence="9" id="KW-0234">DNA repair</keyword>
<dbReference type="GO" id="GO:0004386">
    <property type="term" value="F:helicase activity"/>
    <property type="evidence" value="ECO:0007669"/>
    <property type="project" value="UniProtKB-KW"/>
</dbReference>
<evidence type="ECO:0000256" key="2">
    <source>
        <dbReference type="ARBA" id="ARBA00022741"/>
    </source>
</evidence>
<dbReference type="GO" id="GO:0006281">
    <property type="term" value="P:DNA repair"/>
    <property type="evidence" value="ECO:0007669"/>
    <property type="project" value="UniProtKB-KW"/>
</dbReference>
<keyword evidence="4" id="KW-0378">Hydrolase</keyword>
<feature type="domain" description="Ku" evidence="12">
    <location>
        <begin position="363"/>
        <end position="563"/>
    </location>
</feature>
<keyword evidence="2" id="KW-0547">Nucleotide-binding</keyword>
<keyword evidence="8" id="KW-0233">DNA recombination</keyword>
<keyword evidence="6" id="KW-0067">ATP-binding</keyword>
<dbReference type="SUPFAM" id="SSF100939">
    <property type="entry name" value="SPOC domain-like"/>
    <property type="match status" value="1"/>
</dbReference>
<evidence type="ECO:0000256" key="3">
    <source>
        <dbReference type="ARBA" id="ARBA00022763"/>
    </source>
</evidence>
<dbReference type="InterPro" id="IPR016194">
    <property type="entry name" value="SPOC-like_C_dom_sf"/>
</dbReference>
<protein>
    <recommendedName>
        <fullName evidence="12">Ku domain-containing protein</fullName>
    </recommendedName>
</protein>